<dbReference type="GeneID" id="63739115"/>
<accession>A0A0B2WXQ3</accession>
<name>A0A0B2WXQ3_METAS</name>
<sequence>MRPFVWPKCQNPSQLIGYAGFARACRVNVGFNSAGSGERVWTAAPTEEYHDSQPVHVMRELATPLAPLMILLACFEEPIDFVGKFGLRMEDQMNRRQVLRKETSLRPGNAQGWGRLNLFSVSELAYGEGRHSSCIKGSLKSAFWIAHWTVTTSRFRAWFASVSRFDMVLAVEKLVSTHVKVFRPHFGLRHVANAIFYY</sequence>
<organism evidence="1 2">
    <name type="scientific">Metarhizium album (strain ARSEF 1941)</name>
    <dbReference type="NCBI Taxonomy" id="1081103"/>
    <lineage>
        <taxon>Eukaryota</taxon>
        <taxon>Fungi</taxon>
        <taxon>Dikarya</taxon>
        <taxon>Ascomycota</taxon>
        <taxon>Pezizomycotina</taxon>
        <taxon>Sordariomycetes</taxon>
        <taxon>Hypocreomycetidae</taxon>
        <taxon>Hypocreales</taxon>
        <taxon>Clavicipitaceae</taxon>
        <taxon>Metarhizium</taxon>
    </lineage>
</organism>
<keyword evidence="2" id="KW-1185">Reference proteome</keyword>
<evidence type="ECO:0000313" key="1">
    <source>
        <dbReference type="EMBL" id="KHN97645.1"/>
    </source>
</evidence>
<comment type="caution">
    <text evidence="1">The sequence shown here is derived from an EMBL/GenBank/DDBJ whole genome shotgun (WGS) entry which is preliminary data.</text>
</comment>
<dbReference type="Proteomes" id="UP000030816">
    <property type="component" value="Unassembled WGS sequence"/>
</dbReference>
<evidence type="ECO:0000313" key="2">
    <source>
        <dbReference type="Proteomes" id="UP000030816"/>
    </source>
</evidence>
<proteinExistence type="predicted"/>
<dbReference type="RefSeq" id="XP_040678711.1">
    <property type="nucleotide sequence ID" value="XM_040823458.1"/>
</dbReference>
<gene>
    <name evidence="1" type="ORF">MAM_04660</name>
</gene>
<dbReference type="AlphaFoldDB" id="A0A0B2WXQ3"/>
<dbReference type="HOGENOM" id="CLU_1378417_0_0_1"/>
<dbReference type="EMBL" id="AZHE01000010">
    <property type="protein sequence ID" value="KHN97645.1"/>
    <property type="molecule type" value="Genomic_DNA"/>
</dbReference>
<protein>
    <submittedName>
        <fullName evidence="1">Uncharacterized protein</fullName>
    </submittedName>
</protein>
<reference evidence="1 2" key="1">
    <citation type="journal article" date="2014" name="Proc. Natl. Acad. Sci. U.S.A.">
        <title>Trajectory and genomic determinants of fungal-pathogen speciation and host adaptation.</title>
        <authorList>
            <person name="Hu X."/>
            <person name="Xiao G."/>
            <person name="Zheng P."/>
            <person name="Shang Y."/>
            <person name="Su Y."/>
            <person name="Zhang X."/>
            <person name="Liu X."/>
            <person name="Zhan S."/>
            <person name="St Leger R.J."/>
            <person name="Wang C."/>
        </authorList>
    </citation>
    <scope>NUCLEOTIDE SEQUENCE [LARGE SCALE GENOMIC DNA]</scope>
    <source>
        <strain evidence="1 2">ARSEF 1941</strain>
    </source>
</reference>